<dbReference type="GO" id="GO:0005829">
    <property type="term" value="C:cytosol"/>
    <property type="evidence" value="ECO:0007669"/>
    <property type="project" value="TreeGrafter"/>
</dbReference>
<dbReference type="InterPro" id="IPR028998">
    <property type="entry name" value="RimP_C"/>
</dbReference>
<dbReference type="OrthoDB" id="9805006at2"/>
<dbReference type="GO" id="GO:0006412">
    <property type="term" value="P:translation"/>
    <property type="evidence" value="ECO:0007669"/>
    <property type="project" value="TreeGrafter"/>
</dbReference>
<evidence type="ECO:0000256" key="3">
    <source>
        <dbReference type="HAMAP-Rule" id="MF_01077"/>
    </source>
</evidence>
<dbReference type="Pfam" id="PF17384">
    <property type="entry name" value="DUF150_C"/>
    <property type="match status" value="1"/>
</dbReference>
<dbReference type="InterPro" id="IPR003728">
    <property type="entry name" value="Ribosome_maturation_RimP"/>
</dbReference>
<evidence type="ECO:0000313" key="7">
    <source>
        <dbReference type="EMBL" id="ESR25871.1"/>
    </source>
</evidence>
<dbReference type="PATRIC" id="fig|631454.5.peg.1191"/>
<dbReference type="STRING" id="631454.N177_1206"/>
<comment type="similarity">
    <text evidence="3">Belongs to the RimP family.</text>
</comment>
<dbReference type="PANTHER" id="PTHR33867">
    <property type="entry name" value="RIBOSOME MATURATION FACTOR RIMP"/>
    <property type="match status" value="1"/>
</dbReference>
<comment type="subcellular location">
    <subcellularLocation>
        <location evidence="3">Cytoplasm</location>
    </subcellularLocation>
</comment>
<dbReference type="InterPro" id="IPR036847">
    <property type="entry name" value="RimP_C_sf"/>
</dbReference>
<organism evidence="7 8">
    <name type="scientific">Lutibaculum baratangense AMV1</name>
    <dbReference type="NCBI Taxonomy" id="631454"/>
    <lineage>
        <taxon>Bacteria</taxon>
        <taxon>Pseudomonadati</taxon>
        <taxon>Pseudomonadota</taxon>
        <taxon>Alphaproteobacteria</taxon>
        <taxon>Hyphomicrobiales</taxon>
        <taxon>Tepidamorphaceae</taxon>
        <taxon>Lutibaculum</taxon>
    </lineage>
</organism>
<evidence type="ECO:0000256" key="4">
    <source>
        <dbReference type="SAM" id="MobiDB-lite"/>
    </source>
</evidence>
<dbReference type="EMBL" id="AWXZ01000017">
    <property type="protein sequence ID" value="ESR25871.1"/>
    <property type="molecule type" value="Genomic_DNA"/>
</dbReference>
<keyword evidence="2 3" id="KW-0690">Ribosome biogenesis</keyword>
<evidence type="ECO:0000256" key="2">
    <source>
        <dbReference type="ARBA" id="ARBA00022517"/>
    </source>
</evidence>
<sequence>MIQDLDQDEPRLVTETGLAARVAAIAEPVAEDLGFRLVRVTISGREGCTVQIMAERPDGTFTVDDCEKLSRALSPALDVEDPVKGAYNLEVSSPGIDRPLVRASDFERWAGHEAKVEMAVAVEGRKRFRGHVRGIEGGAVALILPSGSEPPVAILLIEDMSEARLVLTDALVEDSLRAGKAREKNAPENGAENGKA</sequence>
<dbReference type="SUPFAM" id="SSF75420">
    <property type="entry name" value="YhbC-like, N-terminal domain"/>
    <property type="match status" value="1"/>
</dbReference>
<feature type="compositionally biased region" description="Basic and acidic residues" evidence="4">
    <location>
        <begin position="177"/>
        <end position="186"/>
    </location>
</feature>
<accession>V4RID4</accession>
<feature type="domain" description="Ribosome maturation factor RimP N-terminal" evidence="5">
    <location>
        <begin position="25"/>
        <end position="97"/>
    </location>
</feature>
<evidence type="ECO:0000313" key="8">
    <source>
        <dbReference type="Proteomes" id="UP000017819"/>
    </source>
</evidence>
<proteinExistence type="inferred from homology"/>
<dbReference type="CDD" id="cd01734">
    <property type="entry name" value="YlxS_C"/>
    <property type="match status" value="1"/>
</dbReference>
<protein>
    <recommendedName>
        <fullName evidence="3">Ribosome maturation factor RimP</fullName>
    </recommendedName>
</protein>
<keyword evidence="8" id="KW-1185">Reference proteome</keyword>
<comment type="function">
    <text evidence="3">Required for maturation of 30S ribosomal subunits.</text>
</comment>
<dbReference type="GO" id="GO:0000028">
    <property type="term" value="P:ribosomal small subunit assembly"/>
    <property type="evidence" value="ECO:0007669"/>
    <property type="project" value="TreeGrafter"/>
</dbReference>
<dbReference type="Gene3D" id="3.30.300.70">
    <property type="entry name" value="RimP-like superfamily, N-terminal"/>
    <property type="match status" value="1"/>
</dbReference>
<reference evidence="7 8" key="1">
    <citation type="journal article" date="2014" name="Genome Announc.">
        <title>Draft Genome Sequence of Lutibaculum baratangense Strain AMV1T, Isolated from a Mud Volcano in Andamans, India.</title>
        <authorList>
            <person name="Singh A."/>
            <person name="Sreenivas A."/>
            <person name="Sathyanarayana Reddy G."/>
            <person name="Pinnaka A.K."/>
            <person name="Shivaji S."/>
        </authorList>
    </citation>
    <scope>NUCLEOTIDE SEQUENCE [LARGE SCALE GENOMIC DNA]</scope>
    <source>
        <strain evidence="7 8">AMV1</strain>
    </source>
</reference>
<dbReference type="AlphaFoldDB" id="V4RID4"/>
<evidence type="ECO:0000259" key="6">
    <source>
        <dbReference type="Pfam" id="PF17384"/>
    </source>
</evidence>
<dbReference type="InterPro" id="IPR035956">
    <property type="entry name" value="RimP_N_sf"/>
</dbReference>
<evidence type="ECO:0000256" key="1">
    <source>
        <dbReference type="ARBA" id="ARBA00022490"/>
    </source>
</evidence>
<feature type="region of interest" description="Disordered" evidence="4">
    <location>
        <begin position="177"/>
        <end position="196"/>
    </location>
</feature>
<dbReference type="SUPFAM" id="SSF74942">
    <property type="entry name" value="YhbC-like, C-terminal domain"/>
    <property type="match status" value="1"/>
</dbReference>
<gene>
    <name evidence="3" type="primary">rimP</name>
    <name evidence="7" type="ORF">N177_1206</name>
</gene>
<dbReference type="PANTHER" id="PTHR33867:SF1">
    <property type="entry name" value="RIBOSOME MATURATION FACTOR RIMP"/>
    <property type="match status" value="1"/>
</dbReference>
<feature type="domain" description="Ribosome maturation factor RimP C-terminal" evidence="6">
    <location>
        <begin position="100"/>
        <end position="168"/>
    </location>
</feature>
<dbReference type="NCBIfam" id="NF000932">
    <property type="entry name" value="PRK00092.2-5"/>
    <property type="match status" value="1"/>
</dbReference>
<dbReference type="Proteomes" id="UP000017819">
    <property type="component" value="Unassembled WGS sequence"/>
</dbReference>
<dbReference type="Pfam" id="PF02576">
    <property type="entry name" value="RimP_N"/>
    <property type="match status" value="1"/>
</dbReference>
<dbReference type="HAMAP" id="MF_01077">
    <property type="entry name" value="RimP"/>
    <property type="match status" value="1"/>
</dbReference>
<dbReference type="RefSeq" id="WP_023431351.1">
    <property type="nucleotide sequence ID" value="NZ_AWXZ01000017.1"/>
</dbReference>
<evidence type="ECO:0000259" key="5">
    <source>
        <dbReference type="Pfam" id="PF02576"/>
    </source>
</evidence>
<name>V4RID4_9HYPH</name>
<comment type="caution">
    <text evidence="7">The sequence shown here is derived from an EMBL/GenBank/DDBJ whole genome shotgun (WGS) entry which is preliminary data.</text>
</comment>
<dbReference type="InterPro" id="IPR028989">
    <property type="entry name" value="RimP_N"/>
</dbReference>
<keyword evidence="1 3" id="KW-0963">Cytoplasm</keyword>
<dbReference type="eggNOG" id="COG0779">
    <property type="taxonomic scope" value="Bacteria"/>
</dbReference>